<sequence>MKKADPQPNTFDINNEFVLNGTVYKMKATHMQLNPSWTETDIIYEYSYALSKKKNPSVSNYKLSGEHGRTDRWYETTYESTLMDGTHVDIKHINYHRYNLQNTFNDHYSYFQLNF</sequence>
<dbReference type="RefSeq" id="WP_183764487.1">
    <property type="nucleotide sequence ID" value="NZ_BMHZ01000001.1"/>
</dbReference>
<evidence type="ECO:0000313" key="4">
    <source>
        <dbReference type="Proteomes" id="UP000642938"/>
    </source>
</evidence>
<dbReference type="EMBL" id="BMHZ01000001">
    <property type="protein sequence ID" value="GGG91615.1"/>
    <property type="molecule type" value="Genomic_DNA"/>
</dbReference>
<comment type="caution">
    <text evidence="2">The sequence shown here is derived from an EMBL/GenBank/DDBJ whole genome shotgun (WGS) entry which is preliminary data.</text>
</comment>
<proteinExistence type="predicted"/>
<evidence type="ECO:0000313" key="1">
    <source>
        <dbReference type="EMBL" id="GGG91615.1"/>
    </source>
</evidence>
<organism evidence="2 3">
    <name type="scientific">Pedobacter zeae</name>
    <dbReference type="NCBI Taxonomy" id="1737356"/>
    <lineage>
        <taxon>Bacteria</taxon>
        <taxon>Pseudomonadati</taxon>
        <taxon>Bacteroidota</taxon>
        <taxon>Sphingobacteriia</taxon>
        <taxon>Sphingobacteriales</taxon>
        <taxon>Sphingobacteriaceae</taxon>
        <taxon>Pedobacter</taxon>
    </lineage>
</organism>
<protein>
    <submittedName>
        <fullName evidence="2">Uncharacterized protein</fullName>
    </submittedName>
</protein>
<gene>
    <name evidence="1" type="ORF">GCM10007422_00690</name>
    <name evidence="2" type="ORF">GGQ60_002597</name>
</gene>
<reference evidence="2 3" key="3">
    <citation type="submission" date="2020-08" db="EMBL/GenBank/DDBJ databases">
        <title>Genomic Encyclopedia of Type Strains, Phase IV (KMG-IV): sequencing the most valuable type-strain genomes for metagenomic binning, comparative biology and taxonomic classification.</title>
        <authorList>
            <person name="Goeker M."/>
        </authorList>
    </citation>
    <scope>NUCLEOTIDE SEQUENCE [LARGE SCALE GENOMIC DNA]</scope>
    <source>
        <strain evidence="2 3">DSM 100774</strain>
    </source>
</reference>
<dbReference type="EMBL" id="JACIEF010000002">
    <property type="protein sequence ID" value="MBB4108616.1"/>
    <property type="molecule type" value="Genomic_DNA"/>
</dbReference>
<dbReference type="Proteomes" id="UP000532273">
    <property type="component" value="Unassembled WGS sequence"/>
</dbReference>
<reference evidence="4" key="2">
    <citation type="journal article" date="2019" name="Int. J. Syst. Evol. Microbiol.">
        <title>The Global Catalogue of Microorganisms (GCM) 10K type strain sequencing project: providing services to taxonomists for standard genome sequencing and annotation.</title>
        <authorList>
            <consortium name="The Broad Institute Genomics Platform"/>
            <consortium name="The Broad Institute Genome Sequencing Center for Infectious Disease"/>
            <person name="Wu L."/>
            <person name="Ma J."/>
        </authorList>
    </citation>
    <scope>NUCLEOTIDE SEQUENCE [LARGE SCALE GENOMIC DNA]</scope>
    <source>
        <strain evidence="4">CGMCC 1.15287</strain>
    </source>
</reference>
<reference evidence="1" key="1">
    <citation type="journal article" date="2014" name="Int. J. Syst. Evol. Microbiol.">
        <title>Complete genome of a new Firmicutes species belonging to the dominant human colonic microbiota ('Ruminococcus bicirculans') reveals two chromosomes and a selective capacity to utilize plant glucans.</title>
        <authorList>
            <consortium name="NISC Comparative Sequencing Program"/>
            <person name="Wegmann U."/>
            <person name="Louis P."/>
            <person name="Goesmann A."/>
            <person name="Henrissat B."/>
            <person name="Duncan S.H."/>
            <person name="Flint H.J."/>
        </authorList>
    </citation>
    <scope>NUCLEOTIDE SEQUENCE</scope>
    <source>
        <strain evidence="1">CGMCC 1.15287</strain>
    </source>
</reference>
<evidence type="ECO:0000313" key="3">
    <source>
        <dbReference type="Proteomes" id="UP000532273"/>
    </source>
</evidence>
<evidence type="ECO:0000313" key="2">
    <source>
        <dbReference type="EMBL" id="MBB4108616.1"/>
    </source>
</evidence>
<dbReference type="Proteomes" id="UP000642938">
    <property type="component" value="Unassembled WGS sequence"/>
</dbReference>
<dbReference type="AlphaFoldDB" id="A0A7W6KCZ7"/>
<accession>A0A7W6KCZ7</accession>
<reference evidence="1" key="4">
    <citation type="submission" date="2024-05" db="EMBL/GenBank/DDBJ databases">
        <authorList>
            <person name="Sun Q."/>
            <person name="Zhou Y."/>
        </authorList>
    </citation>
    <scope>NUCLEOTIDE SEQUENCE</scope>
    <source>
        <strain evidence="1">CGMCC 1.15287</strain>
    </source>
</reference>
<keyword evidence="4" id="KW-1185">Reference proteome</keyword>
<name>A0A7W6KCZ7_9SPHI</name>